<feature type="site" description="Discriminates between blocked and unblocked aminoacyl-tRNA" evidence="7">
    <location>
        <position position="9"/>
    </location>
</feature>
<comment type="subunit">
    <text evidence="7">Monomer.</text>
</comment>
<dbReference type="GO" id="GO:0000049">
    <property type="term" value="F:tRNA binding"/>
    <property type="evidence" value="ECO:0007669"/>
    <property type="project" value="UniProtKB-UniRule"/>
</dbReference>
<comment type="similarity">
    <text evidence="5 7 9">Belongs to the PTH family.</text>
</comment>
<keyword evidence="4 7" id="KW-0694">RNA-binding</keyword>
<protein>
    <recommendedName>
        <fullName evidence="6 7">Peptidyl-tRNA hydrolase</fullName>
        <shortName evidence="7">Pth</shortName>
        <ecNumber evidence="1 7">3.1.1.29</ecNumber>
    </recommendedName>
</protein>
<dbReference type="CDD" id="cd00462">
    <property type="entry name" value="PTH"/>
    <property type="match status" value="1"/>
</dbReference>
<feature type="binding site" evidence="7">
    <location>
        <position position="61"/>
    </location>
    <ligand>
        <name>tRNA</name>
        <dbReference type="ChEBI" id="CHEBI:17843"/>
    </ligand>
</feature>
<evidence type="ECO:0000256" key="1">
    <source>
        <dbReference type="ARBA" id="ARBA00013260"/>
    </source>
</evidence>
<dbReference type="GO" id="GO:0006515">
    <property type="term" value="P:protein quality control for misfolded or incompletely synthesized proteins"/>
    <property type="evidence" value="ECO:0007669"/>
    <property type="project" value="UniProtKB-UniRule"/>
</dbReference>
<evidence type="ECO:0000256" key="6">
    <source>
        <dbReference type="ARBA" id="ARBA00050038"/>
    </source>
</evidence>
<feature type="site" description="Stabilizes the basic form of H active site to accept a proton" evidence="7">
    <location>
        <position position="88"/>
    </location>
</feature>
<dbReference type="GO" id="GO:0005737">
    <property type="term" value="C:cytoplasm"/>
    <property type="evidence" value="ECO:0007669"/>
    <property type="project" value="UniProtKB-SubCell"/>
</dbReference>
<accession>A0A3D0ZQV9</accession>
<evidence type="ECO:0000313" key="11">
    <source>
        <dbReference type="Proteomes" id="UP000263336"/>
    </source>
</evidence>
<dbReference type="Pfam" id="PF01195">
    <property type="entry name" value="Pept_tRNA_hydro"/>
    <property type="match status" value="1"/>
</dbReference>
<keyword evidence="3 7" id="KW-0378">Hydrolase</keyword>
<comment type="caution">
    <text evidence="7">Lacks conserved residue(s) required for the propagation of feature annotation.</text>
</comment>
<evidence type="ECO:0000256" key="9">
    <source>
        <dbReference type="RuleBase" id="RU004320"/>
    </source>
</evidence>
<evidence type="ECO:0000313" key="10">
    <source>
        <dbReference type="EMBL" id="HCC42667.1"/>
    </source>
</evidence>
<feature type="active site" description="Proton acceptor" evidence="7">
    <location>
        <position position="19"/>
    </location>
</feature>
<comment type="catalytic activity">
    <reaction evidence="7 8">
        <text>an N-acyl-L-alpha-aminoacyl-tRNA + H2O = an N-acyl-L-amino acid + a tRNA + H(+)</text>
        <dbReference type="Rhea" id="RHEA:54448"/>
        <dbReference type="Rhea" id="RHEA-COMP:10123"/>
        <dbReference type="Rhea" id="RHEA-COMP:13883"/>
        <dbReference type="ChEBI" id="CHEBI:15377"/>
        <dbReference type="ChEBI" id="CHEBI:15378"/>
        <dbReference type="ChEBI" id="CHEBI:59874"/>
        <dbReference type="ChEBI" id="CHEBI:78442"/>
        <dbReference type="ChEBI" id="CHEBI:138191"/>
        <dbReference type="EC" id="3.1.1.29"/>
    </reaction>
</comment>
<dbReference type="EC" id="3.1.1.29" evidence="1 7"/>
<dbReference type="PANTHER" id="PTHR17224:SF1">
    <property type="entry name" value="PEPTIDYL-TRNA HYDROLASE"/>
    <property type="match status" value="1"/>
</dbReference>
<dbReference type="HAMAP" id="MF_00083">
    <property type="entry name" value="Pept_tRNA_hydro_bact"/>
    <property type="match status" value="1"/>
</dbReference>
<organism evidence="10 11">
    <name type="scientific">candidate division WWE3 bacterium</name>
    <dbReference type="NCBI Taxonomy" id="2053526"/>
    <lineage>
        <taxon>Bacteria</taxon>
        <taxon>Katanobacteria</taxon>
    </lineage>
</organism>
<dbReference type="InterPro" id="IPR036416">
    <property type="entry name" value="Pept_tRNA_hydro_sf"/>
</dbReference>
<comment type="subcellular location">
    <subcellularLocation>
        <location evidence="7">Cytoplasm</location>
    </subcellularLocation>
</comment>
<keyword evidence="2 7" id="KW-0820">tRNA-binding</keyword>
<reference evidence="10 11" key="1">
    <citation type="journal article" date="2018" name="Nat. Biotechnol.">
        <title>A standardized bacterial taxonomy based on genome phylogeny substantially revises the tree of life.</title>
        <authorList>
            <person name="Parks D.H."/>
            <person name="Chuvochina M."/>
            <person name="Waite D.W."/>
            <person name="Rinke C."/>
            <person name="Skarshewski A."/>
            <person name="Chaumeil P.A."/>
            <person name="Hugenholtz P."/>
        </authorList>
    </citation>
    <scope>NUCLEOTIDE SEQUENCE [LARGE SCALE GENOMIC DNA]</scope>
    <source>
        <strain evidence="10">UBA11701</strain>
    </source>
</reference>
<evidence type="ECO:0000256" key="7">
    <source>
        <dbReference type="HAMAP-Rule" id="MF_00083"/>
    </source>
</evidence>
<dbReference type="PROSITE" id="PS01195">
    <property type="entry name" value="PEPT_TRNA_HYDROL_1"/>
    <property type="match status" value="1"/>
</dbReference>
<name>A0A3D0ZQV9_UNCKA</name>
<dbReference type="GO" id="GO:0072344">
    <property type="term" value="P:rescue of stalled ribosome"/>
    <property type="evidence" value="ECO:0007669"/>
    <property type="project" value="UniProtKB-UniRule"/>
</dbReference>
<comment type="function">
    <text evidence="7">Hydrolyzes ribosome-free peptidyl-tRNAs (with 1 or more amino acids incorporated), which drop off the ribosome during protein synthesis, or as a result of ribosome stalling.</text>
</comment>
<comment type="function">
    <text evidence="7">Catalyzes the release of premature peptidyl moieties from peptidyl-tRNA molecules trapped in stalled 50S ribosomal subunits, and thus maintains levels of free tRNAs and 50S ribosomes.</text>
</comment>
<dbReference type="Proteomes" id="UP000263336">
    <property type="component" value="Unassembled WGS sequence"/>
</dbReference>
<feature type="binding site" evidence="7">
    <location>
        <position position="14"/>
    </location>
    <ligand>
        <name>tRNA</name>
        <dbReference type="ChEBI" id="CHEBI:17843"/>
    </ligand>
</feature>
<dbReference type="Gene3D" id="3.40.50.1470">
    <property type="entry name" value="Peptidyl-tRNA hydrolase"/>
    <property type="match status" value="1"/>
</dbReference>
<dbReference type="SUPFAM" id="SSF53178">
    <property type="entry name" value="Peptidyl-tRNA hydrolase-like"/>
    <property type="match status" value="1"/>
</dbReference>
<proteinExistence type="inferred from homology"/>
<sequence length="171" mass="18836">MKMIVGLGNPDKRYSKTRHNTGFIVLDEIVAAKGLSWEGSPKLKSDICKLGEIIFVKPTTFMNKSGEAVSLVKEYFGIDLADICVIHDDVDLQFGQRKEQVGAGHAGHKGVMSIMDSLGTKDFRRIRIGIGRPPTDSNLPVDDFVLNDFSSEELDGIKKIGIPLSENLNFL</sequence>
<comment type="caution">
    <text evidence="10">The sequence shown here is derived from an EMBL/GenBank/DDBJ whole genome shotgun (WGS) entry which is preliminary data.</text>
</comment>
<dbReference type="PANTHER" id="PTHR17224">
    <property type="entry name" value="PEPTIDYL-TRNA HYDROLASE"/>
    <property type="match status" value="1"/>
</dbReference>
<dbReference type="EMBL" id="DOZN01000028">
    <property type="protein sequence ID" value="HCC42667.1"/>
    <property type="molecule type" value="Genomic_DNA"/>
</dbReference>
<evidence type="ECO:0000256" key="2">
    <source>
        <dbReference type="ARBA" id="ARBA00022555"/>
    </source>
</evidence>
<dbReference type="InterPro" id="IPR001328">
    <property type="entry name" value="Pept_tRNA_hydro"/>
</dbReference>
<dbReference type="NCBIfam" id="TIGR00447">
    <property type="entry name" value="pth"/>
    <property type="match status" value="1"/>
</dbReference>
<evidence type="ECO:0000256" key="5">
    <source>
        <dbReference type="ARBA" id="ARBA00038063"/>
    </source>
</evidence>
<feature type="binding site" evidence="7">
    <location>
        <position position="63"/>
    </location>
    <ligand>
        <name>tRNA</name>
        <dbReference type="ChEBI" id="CHEBI:17843"/>
    </ligand>
</feature>
<dbReference type="AlphaFoldDB" id="A0A3D0ZQV9"/>
<evidence type="ECO:0000256" key="4">
    <source>
        <dbReference type="ARBA" id="ARBA00022884"/>
    </source>
</evidence>
<evidence type="ECO:0000256" key="8">
    <source>
        <dbReference type="RuleBase" id="RU000673"/>
    </source>
</evidence>
<evidence type="ECO:0000256" key="3">
    <source>
        <dbReference type="ARBA" id="ARBA00022801"/>
    </source>
</evidence>
<keyword evidence="7" id="KW-0963">Cytoplasm</keyword>
<dbReference type="InterPro" id="IPR018171">
    <property type="entry name" value="Pept_tRNA_hydro_CS"/>
</dbReference>
<gene>
    <name evidence="7" type="primary">pth</name>
    <name evidence="10" type="ORF">DEP93_04365</name>
</gene>
<dbReference type="GO" id="GO:0004045">
    <property type="term" value="F:peptidyl-tRNA hydrolase activity"/>
    <property type="evidence" value="ECO:0007669"/>
    <property type="project" value="UniProtKB-UniRule"/>
</dbReference>